<gene>
    <name evidence="1" type="ORF">SAMN00120144_1724</name>
</gene>
<reference evidence="1 2" key="1">
    <citation type="submission" date="2017-04" db="EMBL/GenBank/DDBJ databases">
        <authorList>
            <person name="Afonso C.L."/>
            <person name="Miller P.J."/>
            <person name="Scott M.A."/>
            <person name="Spackman E."/>
            <person name="Goraichik I."/>
            <person name="Dimitrov K.M."/>
            <person name="Suarez D.L."/>
            <person name="Swayne D.E."/>
        </authorList>
    </citation>
    <scope>NUCLEOTIDE SEQUENCE [LARGE SCALE GENOMIC DNA]</scope>
    <source>
        <strain evidence="1 2">DSM 11622</strain>
    </source>
</reference>
<protein>
    <submittedName>
        <fullName evidence="1">Uncharacterized protein</fullName>
    </submittedName>
</protein>
<dbReference type="AlphaFoldDB" id="A0A1W1W5C0"/>
<name>A0A1W1W5C0_9BACT</name>
<sequence length="39" mass="4180">MFAGGQKALNVELHVALLSHQRPLKSAGRFSTKAAIPSF</sequence>
<proteinExistence type="predicted"/>
<evidence type="ECO:0000313" key="2">
    <source>
        <dbReference type="Proteomes" id="UP000192266"/>
    </source>
</evidence>
<keyword evidence="2" id="KW-1185">Reference proteome</keyword>
<dbReference type="EMBL" id="FWWW01000099">
    <property type="protein sequence ID" value="SMC00294.1"/>
    <property type="molecule type" value="Genomic_DNA"/>
</dbReference>
<organism evidence="1 2">
    <name type="scientific">Hymenobacter roseosalivarius DSM 11622</name>
    <dbReference type="NCBI Taxonomy" id="645990"/>
    <lineage>
        <taxon>Bacteria</taxon>
        <taxon>Pseudomonadati</taxon>
        <taxon>Bacteroidota</taxon>
        <taxon>Cytophagia</taxon>
        <taxon>Cytophagales</taxon>
        <taxon>Hymenobacteraceae</taxon>
        <taxon>Hymenobacter</taxon>
    </lineage>
</organism>
<accession>A0A1W1W5C0</accession>
<evidence type="ECO:0000313" key="1">
    <source>
        <dbReference type="EMBL" id="SMC00294.1"/>
    </source>
</evidence>
<dbReference type="Proteomes" id="UP000192266">
    <property type="component" value="Unassembled WGS sequence"/>
</dbReference>